<dbReference type="Pfam" id="PF00700">
    <property type="entry name" value="Flagellin_C"/>
    <property type="match status" value="1"/>
</dbReference>
<evidence type="ECO:0000256" key="1">
    <source>
        <dbReference type="ARBA" id="ARBA00005709"/>
    </source>
</evidence>
<dbReference type="OrthoDB" id="9758307at2"/>
<dbReference type="Gene3D" id="1.20.1330.10">
    <property type="entry name" value="f41 fragment of flagellin, N-terminal domain"/>
    <property type="match status" value="1"/>
</dbReference>
<dbReference type="GO" id="GO:0009288">
    <property type="term" value="C:bacterial-type flagellum"/>
    <property type="evidence" value="ECO:0007669"/>
    <property type="project" value="UniProtKB-SubCell"/>
</dbReference>
<comment type="caution">
    <text evidence="6">The sequence shown here is derived from an EMBL/GenBank/DDBJ whole genome shotgun (WGS) entry which is preliminary data.</text>
</comment>
<accession>A0A2A2GA19</accession>
<dbReference type="InterPro" id="IPR001492">
    <property type="entry name" value="Flagellin"/>
</dbReference>
<evidence type="ECO:0000256" key="3">
    <source>
        <dbReference type="RuleBase" id="RU362073"/>
    </source>
</evidence>
<dbReference type="InterPro" id="IPR046358">
    <property type="entry name" value="Flagellin_C"/>
</dbReference>
<reference evidence="6 7" key="1">
    <citation type="submission" date="2017-08" db="EMBL/GenBank/DDBJ databases">
        <title>Aliifodinibius alkalisoli sp. nov., isolated from saline alkaline soil.</title>
        <authorList>
            <person name="Liu D."/>
            <person name="Zhang G."/>
        </authorList>
    </citation>
    <scope>NUCLEOTIDE SEQUENCE [LARGE SCALE GENOMIC DNA]</scope>
    <source>
        <strain evidence="6 7">WN023</strain>
    </source>
</reference>
<name>A0A2A2GA19_9BACT</name>
<dbReference type="GO" id="GO:0005198">
    <property type="term" value="F:structural molecule activity"/>
    <property type="evidence" value="ECO:0007669"/>
    <property type="project" value="UniProtKB-UniRule"/>
</dbReference>
<dbReference type="Proteomes" id="UP000218831">
    <property type="component" value="Unassembled WGS sequence"/>
</dbReference>
<organism evidence="6 7">
    <name type="scientific">Fodinibius salipaludis</name>
    <dbReference type="NCBI Taxonomy" id="2032627"/>
    <lineage>
        <taxon>Bacteria</taxon>
        <taxon>Pseudomonadati</taxon>
        <taxon>Balneolota</taxon>
        <taxon>Balneolia</taxon>
        <taxon>Balneolales</taxon>
        <taxon>Balneolaceae</taxon>
        <taxon>Fodinibius</taxon>
    </lineage>
</organism>
<evidence type="ECO:0000259" key="4">
    <source>
        <dbReference type="Pfam" id="PF00669"/>
    </source>
</evidence>
<feature type="domain" description="Flagellin N-terminal" evidence="4">
    <location>
        <begin position="11"/>
        <end position="139"/>
    </location>
</feature>
<sequence>MRVTQKTIFDNFMRDVNKNRREMAEIQSDLSTGKKVRVPSQSPVNFQSSRILEADLNKAEQFQNNINSGLRQGRLAQDTMNGVIDSLINIKNSMVQGASDSIGENERVNIADEVSGIRKQIVDSLNMQYGDRYLFAGTNSGEKPFELAGGVVTNNSNDKPPHIVAADGVEIDISITGEEVADSPAGDVFQFIGDVEDALRNNDNQQLNNLLTDADEVINHVTDLTSKLGDNINRMDFMFEQYESTKITQESDISELVDTNYAEAFSDMQRNQVAYESAMAVHSKMFENTLLNYI</sequence>
<evidence type="ECO:0000259" key="5">
    <source>
        <dbReference type="Pfam" id="PF00700"/>
    </source>
</evidence>
<dbReference type="Pfam" id="PF00669">
    <property type="entry name" value="Flagellin_N"/>
    <property type="match status" value="1"/>
</dbReference>
<dbReference type="PANTHER" id="PTHR42792:SF1">
    <property type="entry name" value="FLAGELLAR HOOK-ASSOCIATED PROTEIN 3"/>
    <property type="match status" value="1"/>
</dbReference>
<dbReference type="PANTHER" id="PTHR42792">
    <property type="entry name" value="FLAGELLIN"/>
    <property type="match status" value="1"/>
</dbReference>
<evidence type="ECO:0000313" key="6">
    <source>
        <dbReference type="EMBL" id="PAU94596.1"/>
    </source>
</evidence>
<comment type="subcellular location">
    <subcellularLocation>
        <location evidence="3">Secreted</location>
    </subcellularLocation>
    <subcellularLocation>
        <location evidence="3">Bacterial flagellum</location>
    </subcellularLocation>
</comment>
<dbReference type="RefSeq" id="WP_095606137.1">
    <property type="nucleotide sequence ID" value="NZ_NSKE01000004.1"/>
</dbReference>
<gene>
    <name evidence="6" type="ORF">CK503_07325</name>
</gene>
<comment type="function">
    <text evidence="3">Flagellin is the subunit protein which polymerizes to form the filaments of bacterial flagella.</text>
</comment>
<evidence type="ECO:0000256" key="2">
    <source>
        <dbReference type="ARBA" id="ARBA00023143"/>
    </source>
</evidence>
<comment type="similarity">
    <text evidence="1 3">Belongs to the bacterial flagellin family.</text>
</comment>
<evidence type="ECO:0000313" key="7">
    <source>
        <dbReference type="Proteomes" id="UP000218831"/>
    </source>
</evidence>
<proteinExistence type="inferred from homology"/>
<keyword evidence="3" id="KW-0964">Secreted</keyword>
<dbReference type="EMBL" id="NSKE01000004">
    <property type="protein sequence ID" value="PAU94596.1"/>
    <property type="molecule type" value="Genomic_DNA"/>
</dbReference>
<keyword evidence="2 3" id="KW-0975">Bacterial flagellum</keyword>
<protein>
    <recommendedName>
        <fullName evidence="3">Flagellin</fullName>
    </recommendedName>
</protein>
<feature type="domain" description="Flagellin C-terminal" evidence="5">
    <location>
        <begin position="213"/>
        <end position="293"/>
    </location>
</feature>
<dbReference type="SUPFAM" id="SSF64518">
    <property type="entry name" value="Phase 1 flagellin"/>
    <property type="match status" value="1"/>
</dbReference>
<keyword evidence="7" id="KW-1185">Reference proteome</keyword>
<dbReference type="GO" id="GO:0005576">
    <property type="term" value="C:extracellular region"/>
    <property type="evidence" value="ECO:0007669"/>
    <property type="project" value="UniProtKB-SubCell"/>
</dbReference>
<dbReference type="AlphaFoldDB" id="A0A2A2GA19"/>
<dbReference type="InterPro" id="IPR001029">
    <property type="entry name" value="Flagellin_N"/>
</dbReference>